<sequence length="556" mass="62369">MPEHFPSPRHRPLHVRQRERVAQRGWRAIDRALQRPCSYRHPAGRIGRIETHISVIYLAGRYAYKLKKPVNPGFVDFTLPAVRQRACEDEARLNGRLARELYCGVETIVRQGRVRKIRHHGHVVEHAVKMRRFDERDVFQALLARDALGFAEIDALADSLAAFHRGAARAAPRRGFGSASTVRTQMHTVLDALGRETGKPLPDTLRQWCEKDGERLAEHFETRRAGGFVRECHGDLHLDNVLRRGKRVLMFDCIEFSDALRWIDVASDLSFLLMDLQAHGRDDLAARLLNGWLQRTGDFAALPALRYYMVYRALVRALVAALKARGGPTDRESVETHQYLRLAGRLIAKPRPYLLLCHGYSGSGKSVASEALVNLIGEIRVSSDIERKRPRPFAPIDAQPLPRAAYSADSIDRHYGTLLALTRHVLAAGYPALVDATFLKRDHRSRFAALADALAVPVIVLDFHARTCLLAERVSRRAAQAHAESDAGPVVLIRQLANEDPLSAGEMACTVHFDTEVPVGAFAHIEYWQALLERLDTQSMHEMHETAAPDADVAHA</sequence>
<dbReference type="InterPro" id="IPR002575">
    <property type="entry name" value="Aminoglycoside_PTrfase"/>
</dbReference>
<dbReference type="SUPFAM" id="SSF56112">
    <property type="entry name" value="Protein kinase-like (PK-like)"/>
    <property type="match status" value="1"/>
</dbReference>
<dbReference type="EMBL" id="VZQQ01000046">
    <property type="protein sequence ID" value="MBC8751113.1"/>
    <property type="molecule type" value="Genomic_DNA"/>
</dbReference>
<dbReference type="Pfam" id="PF01636">
    <property type="entry name" value="APH"/>
    <property type="match status" value="1"/>
</dbReference>
<feature type="domain" description="Aminoglycoside phosphotransferase" evidence="1">
    <location>
        <begin position="150"/>
        <end position="297"/>
    </location>
</feature>
<dbReference type="PANTHER" id="PTHR43883">
    <property type="entry name" value="SLR0207 PROTEIN"/>
    <property type="match status" value="1"/>
</dbReference>
<dbReference type="Proteomes" id="UP000736373">
    <property type="component" value="Unassembled WGS sequence"/>
</dbReference>
<evidence type="ECO:0000313" key="2">
    <source>
        <dbReference type="EMBL" id="MBC8751113.1"/>
    </source>
</evidence>
<dbReference type="SUPFAM" id="SSF52540">
    <property type="entry name" value="P-loop containing nucleoside triphosphate hydrolases"/>
    <property type="match status" value="1"/>
</dbReference>
<name>A0ABR7PXW7_9BURK</name>
<dbReference type="Gene3D" id="3.90.1200.10">
    <property type="match status" value="1"/>
</dbReference>
<proteinExistence type="predicted"/>
<dbReference type="RefSeq" id="WP_187638044.1">
    <property type="nucleotide sequence ID" value="NZ_VZQQ01000046.1"/>
</dbReference>
<accession>A0ABR7PXW7</accession>
<dbReference type="InterPro" id="IPR052732">
    <property type="entry name" value="Cell-binding_unc_protein"/>
</dbReference>
<keyword evidence="3" id="KW-1185">Reference proteome</keyword>
<dbReference type="Gene3D" id="3.40.50.300">
    <property type="entry name" value="P-loop containing nucleotide triphosphate hydrolases"/>
    <property type="match status" value="1"/>
</dbReference>
<dbReference type="InterPro" id="IPR011009">
    <property type="entry name" value="Kinase-like_dom_sf"/>
</dbReference>
<organism evidence="2 3">
    <name type="scientific">Paraburkholderia podalyriae</name>
    <dbReference type="NCBI Taxonomy" id="1938811"/>
    <lineage>
        <taxon>Bacteria</taxon>
        <taxon>Pseudomonadati</taxon>
        <taxon>Pseudomonadota</taxon>
        <taxon>Betaproteobacteria</taxon>
        <taxon>Burkholderiales</taxon>
        <taxon>Burkholderiaceae</taxon>
        <taxon>Paraburkholderia</taxon>
    </lineage>
</organism>
<evidence type="ECO:0000313" key="3">
    <source>
        <dbReference type="Proteomes" id="UP000736373"/>
    </source>
</evidence>
<dbReference type="InterPro" id="IPR027417">
    <property type="entry name" value="P-loop_NTPase"/>
</dbReference>
<dbReference type="PANTHER" id="PTHR43883:SF1">
    <property type="entry name" value="GLUCONOKINASE"/>
    <property type="match status" value="1"/>
</dbReference>
<comment type="caution">
    <text evidence="2">The sequence shown here is derived from an EMBL/GenBank/DDBJ whole genome shotgun (WGS) entry which is preliminary data.</text>
</comment>
<evidence type="ECO:0000259" key="1">
    <source>
        <dbReference type="Pfam" id="PF01636"/>
    </source>
</evidence>
<dbReference type="Pfam" id="PF13671">
    <property type="entry name" value="AAA_33"/>
    <property type="match status" value="1"/>
</dbReference>
<reference evidence="2 3" key="1">
    <citation type="submission" date="2019-09" db="EMBL/GenBank/DDBJ databases">
        <title>Paraburkholderia podalyriae sp. nov., A South African Podalyria-associated rhizobium.</title>
        <authorList>
            <person name="Mavima L."/>
            <person name="Beukes C.W."/>
            <person name="Palmer M."/>
            <person name="De Meyer S.E."/>
            <person name="James E.K."/>
            <person name="Maluk M."/>
            <person name="Avontuur J.R."/>
            <person name="Chan W.Y."/>
            <person name="Venter S.N."/>
            <person name="Steenkamp E.T."/>
        </authorList>
    </citation>
    <scope>NUCLEOTIDE SEQUENCE [LARGE SCALE GENOMIC DNA]</scope>
    <source>
        <strain evidence="2 3">WC7.3b</strain>
    </source>
</reference>
<gene>
    <name evidence="2" type="ORF">F6X42_32480</name>
</gene>
<protein>
    <submittedName>
        <fullName evidence="2">AAA family ATPase</fullName>
    </submittedName>
</protein>